<dbReference type="EMBL" id="NBSK02000006">
    <property type="protein sequence ID" value="KAJ0199121.1"/>
    <property type="molecule type" value="Genomic_DNA"/>
</dbReference>
<comment type="caution">
    <text evidence="1">The sequence shown here is derived from an EMBL/GenBank/DDBJ whole genome shotgun (WGS) entry which is preliminary data.</text>
</comment>
<reference evidence="1 2" key="1">
    <citation type="journal article" date="2017" name="Nat. Commun.">
        <title>Genome assembly with in vitro proximity ligation data and whole-genome triplication in lettuce.</title>
        <authorList>
            <person name="Reyes-Chin-Wo S."/>
            <person name="Wang Z."/>
            <person name="Yang X."/>
            <person name="Kozik A."/>
            <person name="Arikit S."/>
            <person name="Song C."/>
            <person name="Xia L."/>
            <person name="Froenicke L."/>
            <person name="Lavelle D.O."/>
            <person name="Truco M.J."/>
            <person name="Xia R."/>
            <person name="Zhu S."/>
            <person name="Xu C."/>
            <person name="Xu H."/>
            <person name="Xu X."/>
            <person name="Cox K."/>
            <person name="Korf I."/>
            <person name="Meyers B.C."/>
            <person name="Michelmore R.W."/>
        </authorList>
    </citation>
    <scope>NUCLEOTIDE SEQUENCE [LARGE SCALE GENOMIC DNA]</scope>
    <source>
        <strain evidence="2">cv. Salinas</strain>
        <tissue evidence="1">Seedlings</tissue>
    </source>
</reference>
<name>A0A9R1V6I0_LACSA</name>
<evidence type="ECO:0000313" key="1">
    <source>
        <dbReference type="EMBL" id="KAJ0199121.1"/>
    </source>
</evidence>
<accession>A0A9R1V6I0</accession>
<sequence length="95" mass="10667">MLPEDPTKNHAQSPKIRSLLSIHMGMHNLKISTSDELWRAIRNFRPSAMVGVSDGDHGAPAEYAILEHSVVIHYIKLYISLNHETVIGLIILMIL</sequence>
<keyword evidence="2" id="KW-1185">Reference proteome</keyword>
<proteinExistence type="predicted"/>
<protein>
    <submittedName>
        <fullName evidence="1">Uncharacterized protein</fullName>
    </submittedName>
</protein>
<dbReference type="AlphaFoldDB" id="A0A9R1V6I0"/>
<dbReference type="Proteomes" id="UP000235145">
    <property type="component" value="Unassembled WGS sequence"/>
</dbReference>
<gene>
    <name evidence="1" type="ORF">LSAT_V11C600329440</name>
</gene>
<organism evidence="1 2">
    <name type="scientific">Lactuca sativa</name>
    <name type="common">Garden lettuce</name>
    <dbReference type="NCBI Taxonomy" id="4236"/>
    <lineage>
        <taxon>Eukaryota</taxon>
        <taxon>Viridiplantae</taxon>
        <taxon>Streptophyta</taxon>
        <taxon>Embryophyta</taxon>
        <taxon>Tracheophyta</taxon>
        <taxon>Spermatophyta</taxon>
        <taxon>Magnoliopsida</taxon>
        <taxon>eudicotyledons</taxon>
        <taxon>Gunneridae</taxon>
        <taxon>Pentapetalae</taxon>
        <taxon>asterids</taxon>
        <taxon>campanulids</taxon>
        <taxon>Asterales</taxon>
        <taxon>Asteraceae</taxon>
        <taxon>Cichorioideae</taxon>
        <taxon>Cichorieae</taxon>
        <taxon>Lactucinae</taxon>
        <taxon>Lactuca</taxon>
    </lineage>
</organism>
<evidence type="ECO:0000313" key="2">
    <source>
        <dbReference type="Proteomes" id="UP000235145"/>
    </source>
</evidence>